<feature type="region of interest" description="Disordered" evidence="1">
    <location>
        <begin position="1"/>
        <end position="40"/>
    </location>
</feature>
<dbReference type="EMBL" id="CAJVPY010024922">
    <property type="protein sequence ID" value="CAG8787485.1"/>
    <property type="molecule type" value="Genomic_DNA"/>
</dbReference>
<feature type="compositionally biased region" description="Basic residues" evidence="1">
    <location>
        <begin position="29"/>
        <end position="40"/>
    </location>
</feature>
<feature type="compositionally biased region" description="Basic and acidic residues" evidence="1">
    <location>
        <begin position="1"/>
        <end position="23"/>
    </location>
</feature>
<comment type="caution">
    <text evidence="2">The sequence shown here is derived from an EMBL/GenBank/DDBJ whole genome shotgun (WGS) entry which is preliminary data.</text>
</comment>
<reference evidence="2" key="1">
    <citation type="submission" date="2021-06" db="EMBL/GenBank/DDBJ databases">
        <authorList>
            <person name="Kallberg Y."/>
            <person name="Tangrot J."/>
            <person name="Rosling A."/>
        </authorList>
    </citation>
    <scope>NUCLEOTIDE SEQUENCE</scope>
    <source>
        <strain evidence="2">MA453B</strain>
    </source>
</reference>
<organism evidence="2 3">
    <name type="scientific">Dentiscutata erythropus</name>
    <dbReference type="NCBI Taxonomy" id="1348616"/>
    <lineage>
        <taxon>Eukaryota</taxon>
        <taxon>Fungi</taxon>
        <taxon>Fungi incertae sedis</taxon>
        <taxon>Mucoromycota</taxon>
        <taxon>Glomeromycotina</taxon>
        <taxon>Glomeromycetes</taxon>
        <taxon>Diversisporales</taxon>
        <taxon>Gigasporaceae</taxon>
        <taxon>Dentiscutata</taxon>
    </lineage>
</organism>
<dbReference type="Proteomes" id="UP000789405">
    <property type="component" value="Unassembled WGS sequence"/>
</dbReference>
<proteinExistence type="predicted"/>
<keyword evidence="3" id="KW-1185">Reference proteome</keyword>
<feature type="non-terminal residue" evidence="2">
    <location>
        <position position="1"/>
    </location>
</feature>
<dbReference type="AlphaFoldDB" id="A0A9N9JM05"/>
<evidence type="ECO:0000256" key="1">
    <source>
        <dbReference type="SAM" id="MobiDB-lite"/>
    </source>
</evidence>
<sequence length="40" mass="4599">NNAPTREKNTKQDTTNDARHQPVKEAPSGRHRQRKKSTSQ</sequence>
<evidence type="ECO:0000313" key="3">
    <source>
        <dbReference type="Proteomes" id="UP000789405"/>
    </source>
</evidence>
<protein>
    <submittedName>
        <fullName evidence="2">1433_t:CDS:1</fullName>
    </submittedName>
</protein>
<evidence type="ECO:0000313" key="2">
    <source>
        <dbReference type="EMBL" id="CAG8787485.1"/>
    </source>
</evidence>
<accession>A0A9N9JM05</accession>
<name>A0A9N9JM05_9GLOM</name>
<gene>
    <name evidence="2" type="ORF">DERYTH_LOCUS20714</name>
</gene>